<protein>
    <recommendedName>
        <fullName evidence="3">Glycosyl transferase</fullName>
    </recommendedName>
</protein>
<comment type="caution">
    <text evidence="1">The sequence shown here is derived from an EMBL/GenBank/DDBJ whole genome shotgun (WGS) entry which is preliminary data.</text>
</comment>
<sequence length="330" mass="38794">MTTIYFTLCSNNYLPFALSLGKSIRQFLSDSRFVVGLVDRIHPEIDYSSLGDFEYLPCFDLGYPEFEIMLSGYNIIEFNTAVKPFYFEYLFRNNPNVDRIYYIDPDILFYQSPELLDRHWTKDASIQLTPNLLRIPEHLVRGELASLKHGYNNLGYIGMQRGPETDRIIQWWKERLRTHCKLDKCRGIFVDQKWMDLAPLFFKGIVSVKHSGWNMAWWNLSERKLGKNEQGYFVNDPNIPLVFFHFSGFKPGAATMTERIQSSEFDMESEGALRELFDDYEKKLLANGFEILSKKKPLLKFKELPNQLRHRIGRKLKSKMTNAIFRIFGV</sequence>
<dbReference type="OrthoDB" id="186344at2"/>
<dbReference type="Gene3D" id="3.90.550.10">
    <property type="entry name" value="Spore Coat Polysaccharide Biosynthesis Protein SpsA, Chain A"/>
    <property type="match status" value="1"/>
</dbReference>
<proteinExistence type="predicted"/>
<reference evidence="1 2" key="1">
    <citation type="submission" date="2019-03" db="EMBL/GenBank/DDBJ databases">
        <title>Genomic Encyclopedia of Type Strains, Phase III (KMG-III): the genomes of soil and plant-associated and newly described type strains.</title>
        <authorList>
            <person name="Whitman W."/>
        </authorList>
    </citation>
    <scope>NUCLEOTIDE SEQUENCE [LARGE SCALE GENOMIC DNA]</scope>
    <source>
        <strain evidence="1 2">CECT 8446</strain>
    </source>
</reference>
<name>A0A4R6TA03_9BACT</name>
<keyword evidence="2" id="KW-1185">Reference proteome</keyword>
<accession>A0A4R6TA03</accession>
<organism evidence="1 2">
    <name type="scientific">Algoriphagus boseongensis</name>
    <dbReference type="NCBI Taxonomy" id="1442587"/>
    <lineage>
        <taxon>Bacteria</taxon>
        <taxon>Pseudomonadati</taxon>
        <taxon>Bacteroidota</taxon>
        <taxon>Cytophagia</taxon>
        <taxon>Cytophagales</taxon>
        <taxon>Cyclobacteriaceae</taxon>
        <taxon>Algoriphagus</taxon>
    </lineage>
</organism>
<evidence type="ECO:0008006" key="3">
    <source>
        <dbReference type="Google" id="ProtNLM"/>
    </source>
</evidence>
<evidence type="ECO:0000313" key="1">
    <source>
        <dbReference type="EMBL" id="TDQ19576.1"/>
    </source>
</evidence>
<dbReference type="Proteomes" id="UP000294535">
    <property type="component" value="Unassembled WGS sequence"/>
</dbReference>
<evidence type="ECO:0000313" key="2">
    <source>
        <dbReference type="Proteomes" id="UP000294535"/>
    </source>
</evidence>
<dbReference type="RefSeq" id="WP_133554008.1">
    <property type="nucleotide sequence ID" value="NZ_SNYF01000005.1"/>
</dbReference>
<dbReference type="SUPFAM" id="SSF53448">
    <property type="entry name" value="Nucleotide-diphospho-sugar transferases"/>
    <property type="match status" value="1"/>
</dbReference>
<gene>
    <name evidence="1" type="ORF">DFQ04_1399</name>
</gene>
<dbReference type="AlphaFoldDB" id="A0A4R6TA03"/>
<dbReference type="InterPro" id="IPR029044">
    <property type="entry name" value="Nucleotide-diphossugar_trans"/>
</dbReference>
<dbReference type="EMBL" id="SNYF01000005">
    <property type="protein sequence ID" value="TDQ19576.1"/>
    <property type="molecule type" value="Genomic_DNA"/>
</dbReference>